<evidence type="ECO:0000256" key="6">
    <source>
        <dbReference type="ARBA" id="ARBA00022723"/>
    </source>
</evidence>
<feature type="region of interest" description="Disordered" evidence="12">
    <location>
        <begin position="1"/>
        <end position="63"/>
    </location>
</feature>
<evidence type="ECO:0000256" key="7">
    <source>
        <dbReference type="ARBA" id="ARBA00022771"/>
    </source>
</evidence>
<dbReference type="WBParaSite" id="HNAJ_0000909701-mRNA-1">
    <property type="protein sequence ID" value="HNAJ_0000909701-mRNA-1"/>
    <property type="gene ID" value="HNAJ_0000909701"/>
</dbReference>
<evidence type="ECO:0000313" key="14">
    <source>
        <dbReference type="EMBL" id="VDO05383.1"/>
    </source>
</evidence>
<dbReference type="PROSITE" id="PS50089">
    <property type="entry name" value="ZF_RING_2"/>
    <property type="match status" value="1"/>
</dbReference>
<comment type="similarity">
    <text evidence="4">Belongs to the RING-box family.</text>
</comment>
<comment type="pathway">
    <text evidence="3">Protein modification; protein ubiquitination.</text>
</comment>
<dbReference type="InterPro" id="IPR024766">
    <property type="entry name" value="Znf_RING_H2"/>
</dbReference>
<keyword evidence="6" id="KW-0479">Metal-binding</keyword>
<evidence type="ECO:0000256" key="9">
    <source>
        <dbReference type="ARBA" id="ARBA00022833"/>
    </source>
</evidence>
<name>A0A0R3TNV5_RODNA</name>
<evidence type="ECO:0000256" key="1">
    <source>
        <dbReference type="ARBA" id="ARBA00004123"/>
    </source>
</evidence>
<evidence type="ECO:0000256" key="11">
    <source>
        <dbReference type="PROSITE-ProRule" id="PRU00175"/>
    </source>
</evidence>
<keyword evidence="7 11" id="KW-0863">Zinc-finger</keyword>
<reference evidence="16" key="1">
    <citation type="submission" date="2017-02" db="UniProtKB">
        <authorList>
            <consortium name="WormBaseParasite"/>
        </authorList>
    </citation>
    <scope>IDENTIFICATION</scope>
</reference>
<evidence type="ECO:0000256" key="2">
    <source>
        <dbReference type="ARBA" id="ARBA00004496"/>
    </source>
</evidence>
<dbReference type="EMBL" id="UZAE01012489">
    <property type="protein sequence ID" value="VDO05383.1"/>
    <property type="molecule type" value="Genomic_DNA"/>
</dbReference>
<feature type="compositionally biased region" description="Polar residues" evidence="12">
    <location>
        <begin position="9"/>
        <end position="19"/>
    </location>
</feature>
<dbReference type="Proteomes" id="UP000278807">
    <property type="component" value="Unassembled WGS sequence"/>
</dbReference>
<feature type="compositionally biased region" description="Low complexity" evidence="12">
    <location>
        <begin position="27"/>
        <end position="40"/>
    </location>
</feature>
<comment type="subcellular location">
    <subcellularLocation>
        <location evidence="2">Cytoplasm</location>
    </subcellularLocation>
    <subcellularLocation>
        <location evidence="1">Nucleus</location>
    </subcellularLocation>
</comment>
<dbReference type="OrthoDB" id="8962942at2759"/>
<dbReference type="STRING" id="102285.A0A0R3TNV5"/>
<proteinExistence type="inferred from homology"/>
<keyword evidence="15" id="KW-1185">Reference proteome</keyword>
<evidence type="ECO:0000313" key="15">
    <source>
        <dbReference type="Proteomes" id="UP000278807"/>
    </source>
</evidence>
<dbReference type="GO" id="GO:0005634">
    <property type="term" value="C:nucleus"/>
    <property type="evidence" value="ECO:0007669"/>
    <property type="project" value="UniProtKB-SubCell"/>
</dbReference>
<dbReference type="GO" id="GO:0005737">
    <property type="term" value="C:cytoplasm"/>
    <property type="evidence" value="ECO:0007669"/>
    <property type="project" value="UniProtKB-SubCell"/>
</dbReference>
<evidence type="ECO:0000256" key="8">
    <source>
        <dbReference type="ARBA" id="ARBA00022786"/>
    </source>
</evidence>
<evidence type="ECO:0000313" key="16">
    <source>
        <dbReference type="WBParaSite" id="HNAJ_0000909701-mRNA-1"/>
    </source>
</evidence>
<feature type="domain" description="RING-type" evidence="13">
    <location>
        <begin position="90"/>
        <end position="149"/>
    </location>
</feature>
<evidence type="ECO:0000256" key="10">
    <source>
        <dbReference type="ARBA" id="ARBA00023242"/>
    </source>
</evidence>
<dbReference type="AlphaFoldDB" id="A0A0R3TNV5"/>
<dbReference type="Pfam" id="PF12678">
    <property type="entry name" value="zf-rbx1"/>
    <property type="match status" value="1"/>
</dbReference>
<sequence length="159" mass="18055">MLWRKKNAQQDAASTNSAPANDGVAANNNKKNSVKSSENNIISTLTDRKTPNETEKDNNLDTKKDDLNHFQIRKWDACAVWSWDVIHDTCVICRNAMMSPCIHCQAKVGINTPDEICAVAWGICNHAYHLHCINRWLESSPNSRCPLDNSEWEFSRQVK</sequence>
<dbReference type="GO" id="GO:0031461">
    <property type="term" value="C:cullin-RING ubiquitin ligase complex"/>
    <property type="evidence" value="ECO:0007669"/>
    <property type="project" value="UniProtKB-ARBA"/>
</dbReference>
<evidence type="ECO:0000256" key="12">
    <source>
        <dbReference type="SAM" id="MobiDB-lite"/>
    </source>
</evidence>
<dbReference type="InterPro" id="IPR013083">
    <property type="entry name" value="Znf_RING/FYVE/PHD"/>
</dbReference>
<evidence type="ECO:0000259" key="13">
    <source>
        <dbReference type="PROSITE" id="PS50089"/>
    </source>
</evidence>
<evidence type="ECO:0000256" key="5">
    <source>
        <dbReference type="ARBA" id="ARBA00022490"/>
    </source>
</evidence>
<dbReference type="InterPro" id="IPR051031">
    <property type="entry name" value="RING-box_E3_Ubiquitin_Ligase"/>
</dbReference>
<keyword evidence="10" id="KW-0539">Nucleus</keyword>
<evidence type="ECO:0000256" key="4">
    <source>
        <dbReference type="ARBA" id="ARBA00009273"/>
    </source>
</evidence>
<organism evidence="16">
    <name type="scientific">Rodentolepis nana</name>
    <name type="common">Dwarf tapeworm</name>
    <name type="synonym">Hymenolepis nana</name>
    <dbReference type="NCBI Taxonomy" id="102285"/>
    <lineage>
        <taxon>Eukaryota</taxon>
        <taxon>Metazoa</taxon>
        <taxon>Spiralia</taxon>
        <taxon>Lophotrochozoa</taxon>
        <taxon>Platyhelminthes</taxon>
        <taxon>Cestoda</taxon>
        <taxon>Eucestoda</taxon>
        <taxon>Cyclophyllidea</taxon>
        <taxon>Hymenolepididae</taxon>
        <taxon>Rodentolepis</taxon>
    </lineage>
</organism>
<dbReference type="InterPro" id="IPR001841">
    <property type="entry name" value="Znf_RING"/>
</dbReference>
<keyword evidence="5" id="KW-0963">Cytoplasm</keyword>
<feature type="compositionally biased region" description="Basic and acidic residues" evidence="12">
    <location>
        <begin position="46"/>
        <end position="63"/>
    </location>
</feature>
<reference evidence="14 15" key="2">
    <citation type="submission" date="2018-11" db="EMBL/GenBank/DDBJ databases">
        <authorList>
            <consortium name="Pathogen Informatics"/>
        </authorList>
    </citation>
    <scope>NUCLEOTIDE SEQUENCE [LARGE SCALE GENOMIC DNA]</scope>
</reference>
<evidence type="ECO:0000256" key="3">
    <source>
        <dbReference type="ARBA" id="ARBA00004906"/>
    </source>
</evidence>
<gene>
    <name evidence="14" type="ORF">HNAJ_LOCUS9093</name>
</gene>
<dbReference type="Gene3D" id="3.30.40.10">
    <property type="entry name" value="Zinc/RING finger domain, C3HC4 (zinc finger)"/>
    <property type="match status" value="1"/>
</dbReference>
<keyword evidence="8" id="KW-0833">Ubl conjugation pathway</keyword>
<dbReference type="GO" id="GO:0008270">
    <property type="term" value="F:zinc ion binding"/>
    <property type="evidence" value="ECO:0007669"/>
    <property type="project" value="UniProtKB-KW"/>
</dbReference>
<dbReference type="PANTHER" id="PTHR11210">
    <property type="entry name" value="RING BOX"/>
    <property type="match status" value="1"/>
</dbReference>
<dbReference type="SUPFAM" id="SSF57850">
    <property type="entry name" value="RING/U-box"/>
    <property type="match status" value="1"/>
</dbReference>
<protein>
    <submittedName>
        <fullName evidence="16">RING-type domain-containing protein</fullName>
    </submittedName>
</protein>
<keyword evidence="9" id="KW-0862">Zinc</keyword>
<accession>A0A0R3TNV5</accession>